<sequence length="139" mass="14804">MTTSSSAIALTGFITWTLLLLVLMEAIRSQLVLRGKVRADRFTPDNAGLSPFMQRLARAHANGIEGLPVFGGLLLVAIATGRSAITDPLAFLLLGARIFQSLVHLVSVGPVAVTIRFSAFAVQMAIGVYWAIALLASLR</sequence>
<name>A0ABS4DKV6_9GAMM</name>
<evidence type="ECO:0000256" key="3">
    <source>
        <dbReference type="ARBA" id="ARBA00022989"/>
    </source>
</evidence>
<keyword evidence="4 5" id="KW-0472">Membrane</keyword>
<evidence type="ECO:0000313" key="7">
    <source>
        <dbReference type="Proteomes" id="UP000823790"/>
    </source>
</evidence>
<organism evidence="6 7">
    <name type="scientific">Frateuria flava</name>
    <dbReference type="NCBI Taxonomy" id="2821489"/>
    <lineage>
        <taxon>Bacteria</taxon>
        <taxon>Pseudomonadati</taxon>
        <taxon>Pseudomonadota</taxon>
        <taxon>Gammaproteobacteria</taxon>
        <taxon>Lysobacterales</taxon>
        <taxon>Rhodanobacteraceae</taxon>
        <taxon>Frateuria</taxon>
    </lineage>
</organism>
<evidence type="ECO:0000256" key="4">
    <source>
        <dbReference type="ARBA" id="ARBA00023136"/>
    </source>
</evidence>
<evidence type="ECO:0000256" key="2">
    <source>
        <dbReference type="ARBA" id="ARBA00022692"/>
    </source>
</evidence>
<keyword evidence="3 5" id="KW-1133">Transmembrane helix</keyword>
<reference evidence="6 7" key="1">
    <citation type="submission" date="2021-04" db="EMBL/GenBank/DDBJ databases">
        <authorList>
            <person name="Huq M.A."/>
        </authorList>
    </citation>
    <scope>NUCLEOTIDE SEQUENCE [LARGE SCALE GENOMIC DNA]</scope>
    <source>
        <strain evidence="6 7">MAH-13</strain>
    </source>
</reference>
<dbReference type="EMBL" id="JAGJRS010000011">
    <property type="protein sequence ID" value="MBP1473680.1"/>
    <property type="molecule type" value="Genomic_DNA"/>
</dbReference>
<comment type="subcellular location">
    <subcellularLocation>
        <location evidence="1">Membrane</location>
    </subcellularLocation>
</comment>
<keyword evidence="2 5" id="KW-0812">Transmembrane</keyword>
<keyword evidence="7" id="KW-1185">Reference proteome</keyword>
<proteinExistence type="predicted"/>
<accession>A0ABS4DKV6</accession>
<dbReference type="RefSeq" id="WP_209616880.1">
    <property type="nucleotide sequence ID" value="NZ_JAGJRS010000011.1"/>
</dbReference>
<gene>
    <name evidence="6" type="ORF">J7I44_05170</name>
</gene>
<dbReference type="InterPro" id="IPR001129">
    <property type="entry name" value="Membr-assoc_MAPEG"/>
</dbReference>
<feature type="transmembrane region" description="Helical" evidence="5">
    <location>
        <begin position="63"/>
        <end position="85"/>
    </location>
</feature>
<dbReference type="Pfam" id="PF01124">
    <property type="entry name" value="MAPEG"/>
    <property type="match status" value="1"/>
</dbReference>
<feature type="transmembrane region" description="Helical" evidence="5">
    <location>
        <begin position="120"/>
        <end position="138"/>
    </location>
</feature>
<protein>
    <submittedName>
        <fullName evidence="6">MAPEG family protein</fullName>
    </submittedName>
</protein>
<evidence type="ECO:0000313" key="6">
    <source>
        <dbReference type="EMBL" id="MBP1473680.1"/>
    </source>
</evidence>
<feature type="transmembrane region" description="Helical" evidence="5">
    <location>
        <begin position="6"/>
        <end position="27"/>
    </location>
</feature>
<comment type="caution">
    <text evidence="6">The sequence shown here is derived from an EMBL/GenBank/DDBJ whole genome shotgun (WGS) entry which is preliminary data.</text>
</comment>
<dbReference type="InterPro" id="IPR023352">
    <property type="entry name" value="MAPEG-like_dom_sf"/>
</dbReference>
<dbReference type="SUPFAM" id="SSF161084">
    <property type="entry name" value="MAPEG domain-like"/>
    <property type="match status" value="1"/>
</dbReference>
<evidence type="ECO:0000256" key="1">
    <source>
        <dbReference type="ARBA" id="ARBA00004370"/>
    </source>
</evidence>
<evidence type="ECO:0000256" key="5">
    <source>
        <dbReference type="SAM" id="Phobius"/>
    </source>
</evidence>
<dbReference type="Gene3D" id="1.20.120.550">
    <property type="entry name" value="Membrane associated eicosanoid/glutathione metabolism-like domain"/>
    <property type="match status" value="1"/>
</dbReference>
<dbReference type="Proteomes" id="UP000823790">
    <property type="component" value="Unassembled WGS sequence"/>
</dbReference>